<evidence type="ECO:0000313" key="3">
    <source>
        <dbReference type="EMBL" id="OGL80234.1"/>
    </source>
</evidence>
<dbReference type="PANTHER" id="PTHR43615:SF1">
    <property type="entry name" value="PPDK_N DOMAIN-CONTAINING PROTEIN"/>
    <property type="match status" value="1"/>
</dbReference>
<dbReference type="Pfam" id="PF00391">
    <property type="entry name" value="PEP-utilizers"/>
    <property type="match status" value="1"/>
</dbReference>
<proteinExistence type="predicted"/>
<organism evidence="3 4">
    <name type="scientific">Candidatus Uhrbacteria bacterium RIFCSPLOWO2_01_FULL_47_25</name>
    <dbReference type="NCBI Taxonomy" id="1802402"/>
    <lineage>
        <taxon>Bacteria</taxon>
        <taxon>Candidatus Uhriibacteriota</taxon>
    </lineage>
</organism>
<dbReference type="SUPFAM" id="SSF52009">
    <property type="entry name" value="Phosphohistidine domain"/>
    <property type="match status" value="1"/>
</dbReference>
<dbReference type="InterPro" id="IPR051549">
    <property type="entry name" value="PEP_Utilizing_Enz"/>
</dbReference>
<name>A0A1F7UR83_9BACT</name>
<dbReference type="Proteomes" id="UP000176846">
    <property type="component" value="Unassembled WGS sequence"/>
</dbReference>
<reference evidence="3 4" key="1">
    <citation type="journal article" date="2016" name="Nat. Commun.">
        <title>Thousands of microbial genomes shed light on interconnected biogeochemical processes in an aquifer system.</title>
        <authorList>
            <person name="Anantharaman K."/>
            <person name="Brown C.T."/>
            <person name="Hug L.A."/>
            <person name="Sharon I."/>
            <person name="Castelle C.J."/>
            <person name="Probst A.J."/>
            <person name="Thomas B.C."/>
            <person name="Singh A."/>
            <person name="Wilkins M.J."/>
            <person name="Karaoz U."/>
            <person name="Brodie E.L."/>
            <person name="Williams K.H."/>
            <person name="Hubbard S.S."/>
            <person name="Banfield J.F."/>
        </authorList>
    </citation>
    <scope>NUCLEOTIDE SEQUENCE [LARGE SCALE GENOMIC DNA]</scope>
</reference>
<protein>
    <recommendedName>
        <fullName evidence="2">PEP-utilising enzyme mobile domain-containing protein</fullName>
    </recommendedName>
</protein>
<evidence type="ECO:0000259" key="2">
    <source>
        <dbReference type="Pfam" id="PF00391"/>
    </source>
</evidence>
<accession>A0A1F7UR83</accession>
<dbReference type="PANTHER" id="PTHR43615">
    <property type="entry name" value="PHOSPHOENOLPYRUVATE SYNTHASE-RELATED"/>
    <property type="match status" value="1"/>
</dbReference>
<keyword evidence="1" id="KW-0175">Coiled coil</keyword>
<evidence type="ECO:0000256" key="1">
    <source>
        <dbReference type="SAM" id="Coils"/>
    </source>
</evidence>
<feature type="domain" description="PEP-utilising enzyme mobile" evidence="2">
    <location>
        <begin position="272"/>
        <end position="340"/>
    </location>
</feature>
<dbReference type="EMBL" id="MGEK01000039">
    <property type="protein sequence ID" value="OGL80234.1"/>
    <property type="molecule type" value="Genomic_DNA"/>
</dbReference>
<gene>
    <name evidence="3" type="ORF">A2936_02605</name>
</gene>
<dbReference type="Gene3D" id="3.50.30.10">
    <property type="entry name" value="Phosphohistidine domain"/>
    <property type="match status" value="1"/>
</dbReference>
<dbReference type="AlphaFoldDB" id="A0A1F7UR83"/>
<dbReference type="InterPro" id="IPR036637">
    <property type="entry name" value="Phosphohistidine_dom_sf"/>
</dbReference>
<feature type="coiled-coil region" evidence="1">
    <location>
        <begin position="61"/>
        <end position="95"/>
    </location>
</feature>
<dbReference type="InterPro" id="IPR008279">
    <property type="entry name" value="PEP-util_enz_mobile_dom"/>
</dbReference>
<comment type="caution">
    <text evidence="3">The sequence shown here is derived from an EMBL/GenBank/DDBJ whole genome shotgun (WGS) entry which is preliminary data.</text>
</comment>
<evidence type="ECO:0000313" key="4">
    <source>
        <dbReference type="Proteomes" id="UP000176846"/>
    </source>
</evidence>
<dbReference type="GO" id="GO:0016772">
    <property type="term" value="F:transferase activity, transferring phosphorus-containing groups"/>
    <property type="evidence" value="ECO:0007669"/>
    <property type="project" value="InterPro"/>
</dbReference>
<sequence>MEWTKFTERECDLFTTYCIMIGYLKNYKKNIGKNLKNFLMMHENGIVHSWRLKSEYDEFLNELKTKKLEIFEKILDKLKKQNERLKKFLECKKLDNFTDKQLLKIFTDFVNIYQNYFPLFTLPKYFGMVLNENDLSQAIKDKLREARGIADYEKIQKDFLPLFFQEIGKRKKIKSDLLFYALPDEIIDLLKDNKKIKENILGERKKLILFLTVNGGKTKILTGAKAKQILKSNIKEEKNQTDFIKGSVANKGLIKGRVRLILRESDLNNLDNKIVVAPMTSIKFTPYLKNVLGIVTNEGGIACHAAIISRELNIPCIVGTKNATKILQNNDLVELDANNGIVKIIERTK</sequence>